<keyword evidence="7" id="KW-1185">Reference proteome</keyword>
<feature type="transmembrane region" description="Helical" evidence="4">
    <location>
        <begin position="97"/>
        <end position="118"/>
    </location>
</feature>
<evidence type="ECO:0000256" key="3">
    <source>
        <dbReference type="ARBA" id="ARBA00023136"/>
    </source>
</evidence>
<evidence type="ECO:0000313" key="6">
    <source>
        <dbReference type="EnsemblMetazoa" id="CapteP216230"/>
    </source>
</evidence>
<dbReference type="Gene3D" id="1.20.1250.20">
    <property type="entry name" value="MFS general substrate transporter like domains"/>
    <property type="match status" value="2"/>
</dbReference>
<dbReference type="OMA" id="THNCIST"/>
<dbReference type="AlphaFoldDB" id="R7VDL9"/>
<reference evidence="7" key="1">
    <citation type="submission" date="2012-12" db="EMBL/GenBank/DDBJ databases">
        <authorList>
            <person name="Hellsten U."/>
            <person name="Grimwood J."/>
            <person name="Chapman J.A."/>
            <person name="Shapiro H."/>
            <person name="Aerts A."/>
            <person name="Otillar R.P."/>
            <person name="Terry A.Y."/>
            <person name="Boore J.L."/>
            <person name="Simakov O."/>
            <person name="Marletaz F."/>
            <person name="Cho S.-J."/>
            <person name="Edsinger-Gonzales E."/>
            <person name="Havlak P."/>
            <person name="Kuo D.-H."/>
            <person name="Larsson T."/>
            <person name="Lv J."/>
            <person name="Arendt D."/>
            <person name="Savage R."/>
            <person name="Osoegawa K."/>
            <person name="de Jong P."/>
            <person name="Lindberg D.R."/>
            <person name="Seaver E.C."/>
            <person name="Weisblat D.A."/>
            <person name="Putnam N.H."/>
            <person name="Grigoriev I.V."/>
            <person name="Rokhsar D.S."/>
        </authorList>
    </citation>
    <scope>NUCLEOTIDE SEQUENCE</scope>
    <source>
        <strain evidence="7">I ESC-2004</strain>
    </source>
</reference>
<feature type="transmembrane region" description="Helical" evidence="4">
    <location>
        <begin position="184"/>
        <end position="208"/>
    </location>
</feature>
<feature type="transmembrane region" description="Helical" evidence="4">
    <location>
        <begin position="130"/>
        <end position="153"/>
    </location>
</feature>
<feature type="transmembrane region" description="Helical" evidence="4">
    <location>
        <begin position="452"/>
        <end position="476"/>
    </location>
</feature>
<feature type="transmembrane region" description="Helical" evidence="4">
    <location>
        <begin position="393"/>
        <end position="420"/>
    </location>
</feature>
<evidence type="ECO:0000256" key="1">
    <source>
        <dbReference type="ARBA" id="ARBA00022692"/>
    </source>
</evidence>
<keyword evidence="1 4" id="KW-0812">Transmembrane</keyword>
<feature type="transmembrane region" description="Helical" evidence="4">
    <location>
        <begin position="427"/>
        <end position="446"/>
    </location>
</feature>
<dbReference type="HOGENOM" id="CLU_028923_2_1_1"/>
<dbReference type="PANTHER" id="PTHR23121:SF9">
    <property type="entry name" value="SODIUM-DEPENDENT GLUCOSE TRANSPORTER 1"/>
    <property type="match status" value="1"/>
</dbReference>
<feature type="transmembrane region" description="Helical" evidence="4">
    <location>
        <begin position="215"/>
        <end position="237"/>
    </location>
</feature>
<feature type="transmembrane region" description="Helical" evidence="4">
    <location>
        <begin position="276"/>
        <end position="295"/>
    </location>
</feature>
<sequence length="503" mass="54229">MDHPRLPVINFLDENIKYVGGSLPFLPQKSSYNSNLSRRAASKPLLTDPDAPTKSQLTSFQAQDASCGSFLSLHQIDTRDTKNTDQTCTLDRILKTFVLYLSFFALGLVNGVVGPTLIELQSISHTTTAKAALLFTWGAIGRVPGSLTTAFTFGKFCPNLQLASAVVLTAASTCLLPWCHHYIFMAIVMGFQGFGIGSMGGGCTAYCFKLWTRTAAPYIQALAFTIALGSTCAPLLARPFLATLYYHNASYSISSINHTANVSNKDESIPATTISHLYLIISSILLISAILYALLYMKDRLKLDQHDTPKGISEGLEVSFGGLVFTFAVDHLTWNTNEAVYLTFAYWACVAAGRGLGIILVRHISPRKIVLLDLSGAFAALVVMAACSGRHVAVEWLCSCLLGLSLSTLVATTLNLAYAYIQLSGKLASIFMCCNYVGIMVLPGLTGALFRMVHGMCFVFVCLATVVAMVIVFAAIQLIHGGQQRSFSVQGGSIDDQDVAINS</sequence>
<dbReference type="EMBL" id="AMQN01017195">
    <property type="status" value="NOT_ANNOTATED_CDS"/>
    <property type="molecule type" value="Genomic_DNA"/>
</dbReference>
<evidence type="ECO:0000313" key="5">
    <source>
        <dbReference type="EMBL" id="ELU16943.1"/>
    </source>
</evidence>
<proteinExistence type="predicted"/>
<evidence type="ECO:0000256" key="2">
    <source>
        <dbReference type="ARBA" id="ARBA00022989"/>
    </source>
</evidence>
<dbReference type="Proteomes" id="UP000014760">
    <property type="component" value="Unassembled WGS sequence"/>
</dbReference>
<dbReference type="InterPro" id="IPR036259">
    <property type="entry name" value="MFS_trans_sf"/>
</dbReference>
<dbReference type="PANTHER" id="PTHR23121">
    <property type="entry name" value="SODIUM-DEPENDENT GLUCOSE TRANSPORTER 1"/>
    <property type="match status" value="1"/>
</dbReference>
<dbReference type="EnsemblMetazoa" id="CapteT216230">
    <property type="protein sequence ID" value="CapteP216230"/>
    <property type="gene ID" value="CapteG216230"/>
</dbReference>
<accession>R7VDL9</accession>
<evidence type="ECO:0000313" key="7">
    <source>
        <dbReference type="Proteomes" id="UP000014760"/>
    </source>
</evidence>
<keyword evidence="2 4" id="KW-1133">Transmembrane helix</keyword>
<dbReference type="OrthoDB" id="546893at2759"/>
<protein>
    <submittedName>
        <fullName evidence="5 6">Uncharacterized protein</fullName>
    </submittedName>
</protein>
<feature type="transmembrane region" description="Helical" evidence="4">
    <location>
        <begin position="340"/>
        <end position="362"/>
    </location>
</feature>
<reference evidence="6" key="3">
    <citation type="submission" date="2015-06" db="UniProtKB">
        <authorList>
            <consortium name="EnsemblMetazoa"/>
        </authorList>
    </citation>
    <scope>IDENTIFICATION</scope>
</reference>
<organism evidence="5">
    <name type="scientific">Capitella teleta</name>
    <name type="common">Polychaete worm</name>
    <dbReference type="NCBI Taxonomy" id="283909"/>
    <lineage>
        <taxon>Eukaryota</taxon>
        <taxon>Metazoa</taxon>
        <taxon>Spiralia</taxon>
        <taxon>Lophotrochozoa</taxon>
        <taxon>Annelida</taxon>
        <taxon>Polychaeta</taxon>
        <taxon>Sedentaria</taxon>
        <taxon>Scolecida</taxon>
        <taxon>Capitellidae</taxon>
        <taxon>Capitella</taxon>
    </lineage>
</organism>
<gene>
    <name evidence="5" type="ORF">CAPTEDRAFT_216230</name>
</gene>
<evidence type="ECO:0000256" key="4">
    <source>
        <dbReference type="SAM" id="Phobius"/>
    </source>
</evidence>
<name>R7VDL9_CAPTE</name>
<dbReference type="EMBL" id="KB292822">
    <property type="protein sequence ID" value="ELU16943.1"/>
    <property type="molecule type" value="Genomic_DNA"/>
</dbReference>
<feature type="transmembrane region" description="Helical" evidence="4">
    <location>
        <begin position="160"/>
        <end position="178"/>
    </location>
</feature>
<keyword evidence="3 4" id="KW-0472">Membrane</keyword>
<dbReference type="SUPFAM" id="SSF103473">
    <property type="entry name" value="MFS general substrate transporter"/>
    <property type="match status" value="1"/>
</dbReference>
<reference evidence="5 7" key="2">
    <citation type="journal article" date="2013" name="Nature">
        <title>Insights into bilaterian evolution from three spiralian genomes.</title>
        <authorList>
            <person name="Simakov O."/>
            <person name="Marletaz F."/>
            <person name="Cho S.J."/>
            <person name="Edsinger-Gonzales E."/>
            <person name="Havlak P."/>
            <person name="Hellsten U."/>
            <person name="Kuo D.H."/>
            <person name="Larsson T."/>
            <person name="Lv J."/>
            <person name="Arendt D."/>
            <person name="Savage R."/>
            <person name="Osoegawa K."/>
            <person name="de Jong P."/>
            <person name="Grimwood J."/>
            <person name="Chapman J.A."/>
            <person name="Shapiro H."/>
            <person name="Aerts A."/>
            <person name="Otillar R.P."/>
            <person name="Terry A.Y."/>
            <person name="Boore J.L."/>
            <person name="Grigoriev I.V."/>
            <person name="Lindberg D.R."/>
            <person name="Seaver E.C."/>
            <person name="Weisblat D.A."/>
            <person name="Putnam N.H."/>
            <person name="Rokhsar D.S."/>
        </authorList>
    </citation>
    <scope>NUCLEOTIDE SEQUENCE</scope>
    <source>
        <strain evidence="5 7">I ESC-2004</strain>
    </source>
</reference>
<feature type="transmembrane region" description="Helical" evidence="4">
    <location>
        <begin position="369"/>
        <end position="387"/>
    </location>
</feature>